<dbReference type="EMBL" id="JARPUR010000003">
    <property type="protein sequence ID" value="KAK4878952.1"/>
    <property type="molecule type" value="Genomic_DNA"/>
</dbReference>
<dbReference type="Proteomes" id="UP001353858">
    <property type="component" value="Unassembled WGS sequence"/>
</dbReference>
<proteinExistence type="predicted"/>
<gene>
    <name evidence="2" type="ORF">RN001_007098</name>
</gene>
<feature type="chain" id="PRO_5043052164" description="Beta-defensin" evidence="1">
    <location>
        <begin position="23"/>
        <end position="78"/>
    </location>
</feature>
<accession>A0AAN7P7X6</accession>
<keyword evidence="1" id="KW-0732">Signal</keyword>
<keyword evidence="3" id="KW-1185">Reference proteome</keyword>
<evidence type="ECO:0000256" key="1">
    <source>
        <dbReference type="SAM" id="SignalP"/>
    </source>
</evidence>
<evidence type="ECO:0008006" key="4">
    <source>
        <dbReference type="Google" id="ProtNLM"/>
    </source>
</evidence>
<name>A0AAN7P7X6_9COLE</name>
<evidence type="ECO:0000313" key="3">
    <source>
        <dbReference type="Proteomes" id="UP001353858"/>
    </source>
</evidence>
<evidence type="ECO:0000313" key="2">
    <source>
        <dbReference type="EMBL" id="KAK4878952.1"/>
    </source>
</evidence>
<dbReference type="AlphaFoldDB" id="A0AAN7P7X6"/>
<feature type="signal peptide" evidence="1">
    <location>
        <begin position="1"/>
        <end position="22"/>
    </location>
</feature>
<sequence length="78" mass="8232">MKYTQLLLFALIVIASVCFVQPEAETEGPTEGDEPGTLGNMCLIANIPFVGTKCKTRCSVAIAIGGYCLDDSICCLLG</sequence>
<organism evidence="2 3">
    <name type="scientific">Aquatica leii</name>
    <dbReference type="NCBI Taxonomy" id="1421715"/>
    <lineage>
        <taxon>Eukaryota</taxon>
        <taxon>Metazoa</taxon>
        <taxon>Ecdysozoa</taxon>
        <taxon>Arthropoda</taxon>
        <taxon>Hexapoda</taxon>
        <taxon>Insecta</taxon>
        <taxon>Pterygota</taxon>
        <taxon>Neoptera</taxon>
        <taxon>Endopterygota</taxon>
        <taxon>Coleoptera</taxon>
        <taxon>Polyphaga</taxon>
        <taxon>Elateriformia</taxon>
        <taxon>Elateroidea</taxon>
        <taxon>Lampyridae</taxon>
        <taxon>Luciolinae</taxon>
        <taxon>Aquatica</taxon>
    </lineage>
</organism>
<protein>
    <recommendedName>
        <fullName evidence="4">Beta-defensin</fullName>
    </recommendedName>
</protein>
<comment type="caution">
    <text evidence="2">The sequence shown here is derived from an EMBL/GenBank/DDBJ whole genome shotgun (WGS) entry which is preliminary data.</text>
</comment>
<reference evidence="3" key="1">
    <citation type="submission" date="2023-01" db="EMBL/GenBank/DDBJ databases">
        <title>Key to firefly adult light organ development and bioluminescence: homeobox transcription factors regulate luciferase expression and transportation to peroxisome.</title>
        <authorList>
            <person name="Fu X."/>
        </authorList>
    </citation>
    <scope>NUCLEOTIDE SEQUENCE [LARGE SCALE GENOMIC DNA]</scope>
</reference>